<dbReference type="AlphaFoldDB" id="A0AAP2W6G2"/>
<sequence>MKIGIIVHSQTGNTFTVAQKLQDKLSTAGHSVNIERIAPAGGEQRDAKNIRFDKLPDLSAYDALVLGAPVQAFSVSPVMAAYLKQLPSLQGKKIACFVTKGLPFYWTGGNRAISQMKKACESRGGTVGATGIVIWKKTGVEKNIEDVVEKLSGSF</sequence>
<organism evidence="2 3">
    <name type="scientific">Methanooceanicella nereidis</name>
    <dbReference type="NCBI Taxonomy" id="2052831"/>
    <lineage>
        <taxon>Archaea</taxon>
        <taxon>Methanobacteriati</taxon>
        <taxon>Methanobacteriota</taxon>
        <taxon>Stenosarchaea group</taxon>
        <taxon>Methanomicrobia</taxon>
        <taxon>Methanocellales</taxon>
        <taxon>Methanocellaceae</taxon>
        <taxon>Methanooceanicella</taxon>
    </lineage>
</organism>
<protein>
    <submittedName>
        <fullName evidence="2">Flavodoxin</fullName>
    </submittedName>
</protein>
<dbReference type="PROSITE" id="PS50902">
    <property type="entry name" value="FLAVODOXIN_LIKE"/>
    <property type="match status" value="1"/>
</dbReference>
<dbReference type="InterPro" id="IPR008254">
    <property type="entry name" value="Flavodoxin/NO_synth"/>
</dbReference>
<feature type="domain" description="Flavodoxin-like" evidence="1">
    <location>
        <begin position="3"/>
        <end position="155"/>
    </location>
</feature>
<dbReference type="InterPro" id="IPR026816">
    <property type="entry name" value="Flavodoxin_dom"/>
</dbReference>
<dbReference type="EMBL" id="PGCK01000002">
    <property type="protein sequence ID" value="MCD1294071.1"/>
    <property type="molecule type" value="Genomic_DNA"/>
</dbReference>
<comment type="caution">
    <text evidence="2">The sequence shown here is derived from an EMBL/GenBank/DDBJ whole genome shotgun (WGS) entry which is preliminary data.</text>
</comment>
<dbReference type="Proteomes" id="UP001320159">
    <property type="component" value="Unassembled WGS sequence"/>
</dbReference>
<dbReference type="RefSeq" id="WP_230740690.1">
    <property type="nucleotide sequence ID" value="NZ_PGCK01000002.1"/>
</dbReference>
<proteinExistence type="predicted"/>
<evidence type="ECO:0000259" key="1">
    <source>
        <dbReference type="PROSITE" id="PS50902"/>
    </source>
</evidence>
<accession>A0AAP2W6G2</accession>
<dbReference type="GO" id="GO:0010181">
    <property type="term" value="F:FMN binding"/>
    <property type="evidence" value="ECO:0007669"/>
    <property type="project" value="InterPro"/>
</dbReference>
<dbReference type="InterPro" id="IPR029039">
    <property type="entry name" value="Flavoprotein-like_sf"/>
</dbReference>
<dbReference type="SUPFAM" id="SSF52218">
    <property type="entry name" value="Flavoproteins"/>
    <property type="match status" value="1"/>
</dbReference>
<keyword evidence="3" id="KW-1185">Reference proteome</keyword>
<reference evidence="2 3" key="1">
    <citation type="submission" date="2017-11" db="EMBL/GenBank/DDBJ databases">
        <title>Isolation and Characterization of Family Methanocellaceae Species from Potential Methane Hydrate Area Offshore Southwestern Taiwan.</title>
        <authorList>
            <person name="Zhang W.-L."/>
            <person name="Chen W.-C."/>
            <person name="Lai M.-C."/>
            <person name="Chen S.-C."/>
        </authorList>
    </citation>
    <scope>NUCLEOTIDE SEQUENCE [LARGE SCALE GENOMIC DNA]</scope>
    <source>
        <strain evidence="2 3">CWC-04</strain>
    </source>
</reference>
<evidence type="ECO:0000313" key="2">
    <source>
        <dbReference type="EMBL" id="MCD1294071.1"/>
    </source>
</evidence>
<gene>
    <name evidence="2" type="ORF">CUJ83_03555</name>
</gene>
<evidence type="ECO:0000313" key="3">
    <source>
        <dbReference type="Proteomes" id="UP001320159"/>
    </source>
</evidence>
<dbReference type="Gene3D" id="3.40.50.360">
    <property type="match status" value="1"/>
</dbReference>
<dbReference type="Pfam" id="PF12724">
    <property type="entry name" value="Flavodoxin_5"/>
    <property type="match status" value="1"/>
</dbReference>
<name>A0AAP2W6G2_9EURY</name>